<gene>
    <name evidence="3" type="ORF">M1R53_01445</name>
</gene>
<dbReference type="RefSeq" id="WP_249242829.1">
    <property type="nucleotide sequence ID" value="NZ_CP096649.1"/>
</dbReference>
<evidence type="ECO:0000313" key="4">
    <source>
        <dbReference type="Proteomes" id="UP000831151"/>
    </source>
</evidence>
<name>A0A9E7IXD9_9FIRM</name>
<evidence type="ECO:0000256" key="1">
    <source>
        <dbReference type="SAM" id="Coils"/>
    </source>
</evidence>
<reference evidence="3" key="1">
    <citation type="submission" date="2022-04" db="EMBL/GenBank/DDBJ databases">
        <title>Complete genome sequences of Ezakiella coagulans and Fenollaria massiliensis.</title>
        <authorList>
            <person name="France M.T."/>
            <person name="Clifford J."/>
            <person name="Narina S."/>
            <person name="Rutt L."/>
            <person name="Ravel J."/>
        </authorList>
    </citation>
    <scope>NUCLEOTIDE SEQUENCE</scope>
    <source>
        <strain evidence="3">C0061C2</strain>
    </source>
</reference>
<feature type="transmembrane region" description="Helical" evidence="2">
    <location>
        <begin position="6"/>
        <end position="26"/>
    </location>
</feature>
<keyword evidence="2" id="KW-0472">Membrane</keyword>
<keyword evidence="2" id="KW-1133">Transmembrane helix</keyword>
<keyword evidence="4" id="KW-1185">Reference proteome</keyword>
<organism evidence="3 4">
    <name type="scientific">Fenollaria massiliensis</name>
    <dbReference type="NCBI Taxonomy" id="938288"/>
    <lineage>
        <taxon>Bacteria</taxon>
        <taxon>Bacillati</taxon>
        <taxon>Bacillota</taxon>
        <taxon>Clostridia</taxon>
        <taxon>Eubacteriales</taxon>
        <taxon>Fenollaria</taxon>
    </lineage>
</organism>
<evidence type="ECO:0000313" key="3">
    <source>
        <dbReference type="EMBL" id="UQK59366.1"/>
    </source>
</evidence>
<dbReference type="KEGG" id="fms:M1R53_01445"/>
<keyword evidence="1" id="KW-0175">Coiled coil</keyword>
<sequence length="269" mass="31197">MNKKQFMILIICVLLIALAVVSFLYIRQTNLLIEKERRIRYLEDQLRETEREKNELEEAKRKDEKDDEESKKYSDLYVAMAEKLGISLKNDTKKAMVVPLGSAYDEETLKEVLSKLKLWSSEYYDVNDINKLLVLAKDEGANNTYLMAQEFYIVIPKYRAAKVSLKELELLDTGKLSPVKNDFLDGKSFTGPVLICQNISDIAPNGEICIDDEERELKFSPFVSLKDGELILPDEVYNAYGALDMKKYDKNNYDKDLFNEISSYFYSYD</sequence>
<dbReference type="AlphaFoldDB" id="A0A9E7IXD9"/>
<protein>
    <submittedName>
        <fullName evidence="3">Uncharacterized protein</fullName>
    </submittedName>
</protein>
<dbReference type="EMBL" id="CP096649">
    <property type="protein sequence ID" value="UQK59366.1"/>
    <property type="molecule type" value="Genomic_DNA"/>
</dbReference>
<accession>A0A9E7IXD9</accession>
<dbReference type="Proteomes" id="UP000831151">
    <property type="component" value="Chromosome"/>
</dbReference>
<feature type="coiled-coil region" evidence="1">
    <location>
        <begin position="32"/>
        <end position="69"/>
    </location>
</feature>
<keyword evidence="2" id="KW-0812">Transmembrane</keyword>
<evidence type="ECO:0000256" key="2">
    <source>
        <dbReference type="SAM" id="Phobius"/>
    </source>
</evidence>
<proteinExistence type="predicted"/>